<dbReference type="InterPro" id="IPR019769">
    <property type="entry name" value="Trans_elong_IF5A_hypusine_site"/>
</dbReference>
<dbReference type="AlphaFoldDB" id="A0A147JX66"/>
<gene>
    <name evidence="11" type="primary">eif5a</name>
    <name evidence="13" type="ORF">APZ16_05855</name>
</gene>
<dbReference type="CDD" id="cd04467">
    <property type="entry name" value="S1_aIF5A"/>
    <property type="match status" value="1"/>
</dbReference>
<evidence type="ECO:0000256" key="4">
    <source>
        <dbReference type="ARBA" id="ARBA00016327"/>
    </source>
</evidence>
<keyword evidence="7 11" id="KW-0648">Protein biosynthesis</keyword>
<dbReference type="Proteomes" id="UP000074294">
    <property type="component" value="Unassembled WGS sequence"/>
</dbReference>
<dbReference type="SUPFAM" id="SSF50104">
    <property type="entry name" value="Translation proteins SH3-like domain"/>
    <property type="match status" value="1"/>
</dbReference>
<comment type="caution">
    <text evidence="13">The sequence shown here is derived from an EMBL/GenBank/DDBJ whole genome shotgun (WGS) entry which is preliminary data.</text>
</comment>
<evidence type="ECO:0000256" key="11">
    <source>
        <dbReference type="HAMAP-Rule" id="MF_00085"/>
    </source>
</evidence>
<dbReference type="Gene3D" id="2.30.30.30">
    <property type="match status" value="1"/>
</dbReference>
<dbReference type="GO" id="GO:0003723">
    <property type="term" value="F:RNA binding"/>
    <property type="evidence" value="ECO:0007669"/>
    <property type="project" value="InterPro"/>
</dbReference>
<dbReference type="Pfam" id="PF21485">
    <property type="entry name" value="IF5A-like_N"/>
    <property type="match status" value="1"/>
</dbReference>
<evidence type="ECO:0000313" key="14">
    <source>
        <dbReference type="Proteomes" id="UP000074294"/>
    </source>
</evidence>
<dbReference type="InterPro" id="IPR048670">
    <property type="entry name" value="IF5A-like_N"/>
</dbReference>
<name>A0A147JX66_HADYE</name>
<comment type="subcellular location">
    <subcellularLocation>
        <location evidence="2 11">Cytoplasm</location>
    </subcellularLocation>
</comment>
<dbReference type="InterPro" id="IPR001884">
    <property type="entry name" value="IF5A-like"/>
</dbReference>
<evidence type="ECO:0000256" key="5">
    <source>
        <dbReference type="ARBA" id="ARBA00022490"/>
    </source>
</evidence>
<dbReference type="InterPro" id="IPR008991">
    <property type="entry name" value="Translation_prot_SH3-like_sf"/>
</dbReference>
<dbReference type="EMBL" id="LQMQ01000028">
    <property type="protein sequence ID" value="KUO41101.1"/>
    <property type="molecule type" value="Genomic_DNA"/>
</dbReference>
<dbReference type="SUPFAM" id="SSF50249">
    <property type="entry name" value="Nucleic acid-binding proteins"/>
    <property type="match status" value="1"/>
</dbReference>
<evidence type="ECO:0000256" key="10">
    <source>
        <dbReference type="ARBA" id="ARBA00032163"/>
    </source>
</evidence>
<dbReference type="GO" id="GO:0003746">
    <property type="term" value="F:translation elongation factor activity"/>
    <property type="evidence" value="ECO:0007669"/>
    <property type="project" value="InterPro"/>
</dbReference>
<dbReference type="InterPro" id="IPR022847">
    <property type="entry name" value="Transl_elong_IF5A_arc"/>
</dbReference>
<dbReference type="GO" id="GO:0003743">
    <property type="term" value="F:translation initiation factor activity"/>
    <property type="evidence" value="ECO:0007669"/>
    <property type="project" value="UniProtKB-UniRule"/>
</dbReference>
<dbReference type="SMART" id="SM01376">
    <property type="entry name" value="eIF-5a"/>
    <property type="match status" value="1"/>
</dbReference>
<dbReference type="NCBIfam" id="TIGR00037">
    <property type="entry name" value="eIF_5A"/>
    <property type="match status" value="1"/>
</dbReference>
<sequence>MKEVTEVGKLKEGRFIIIDDEPCRIVGFSTSAPGKHGHAKAKIDAVGLFDNQKRTIVKPTSAKVEVPIIERGSAQVLAIVSNNAQLMDLNTYETFELPIPINLRGDVKEGVEVEYLQALGRRKIDRVKG</sequence>
<keyword evidence="6 11" id="KW-0396">Initiation factor</keyword>
<evidence type="ECO:0000256" key="7">
    <source>
        <dbReference type="ARBA" id="ARBA00022917"/>
    </source>
</evidence>
<accession>A0A147JX66</accession>
<comment type="similarity">
    <text evidence="3 11">Belongs to the eIF-5A family.</text>
</comment>
<dbReference type="PANTHER" id="PTHR11673">
    <property type="entry name" value="TRANSLATION INITIATION FACTOR 5A FAMILY MEMBER"/>
    <property type="match status" value="1"/>
</dbReference>
<dbReference type="PROSITE" id="PS00302">
    <property type="entry name" value="IF5A_HYPUSINE"/>
    <property type="match status" value="1"/>
</dbReference>
<dbReference type="GO" id="GO:0043022">
    <property type="term" value="F:ribosome binding"/>
    <property type="evidence" value="ECO:0007669"/>
    <property type="project" value="InterPro"/>
</dbReference>
<comment type="function">
    <text evidence="1 11">Functions by promoting the formation of the first peptide bond.</text>
</comment>
<evidence type="ECO:0000256" key="1">
    <source>
        <dbReference type="ARBA" id="ARBA00003980"/>
    </source>
</evidence>
<reference evidence="13 14" key="1">
    <citation type="journal article" date="2016" name="Nat. Microbiol.">
        <title>Genomic inference of the metabolism of cosmopolitan subsurface Archaea, Hadesarchaea.</title>
        <authorList>
            <person name="Baker B.J."/>
            <person name="Saw J.H."/>
            <person name="Lind A.E."/>
            <person name="Lazar C.S."/>
            <person name="Hinrichs K.-U."/>
            <person name="Teske A.P."/>
            <person name="Ettema T.J."/>
        </authorList>
    </citation>
    <scope>NUCLEOTIDE SEQUENCE [LARGE SCALE GENOMIC DNA]</scope>
</reference>
<dbReference type="PIRSF" id="PIRSF003025">
    <property type="entry name" value="eIF5A"/>
    <property type="match status" value="1"/>
</dbReference>
<dbReference type="InterPro" id="IPR012340">
    <property type="entry name" value="NA-bd_OB-fold"/>
</dbReference>
<dbReference type="NCBIfam" id="NF003076">
    <property type="entry name" value="PRK03999.1"/>
    <property type="match status" value="1"/>
</dbReference>
<evidence type="ECO:0000259" key="12">
    <source>
        <dbReference type="SMART" id="SM01376"/>
    </source>
</evidence>
<dbReference type="GO" id="GO:0045901">
    <property type="term" value="P:positive regulation of translational elongation"/>
    <property type="evidence" value="ECO:0007669"/>
    <property type="project" value="InterPro"/>
</dbReference>
<dbReference type="GO" id="GO:0045905">
    <property type="term" value="P:positive regulation of translational termination"/>
    <property type="evidence" value="ECO:0007669"/>
    <property type="project" value="InterPro"/>
</dbReference>
<feature type="domain" description="Translation initiation factor 5A C-terminal" evidence="12">
    <location>
        <begin position="68"/>
        <end position="128"/>
    </location>
</feature>
<organism evidence="13 14">
    <name type="scientific">Hadarchaeum yellowstonense</name>
    <dbReference type="NCBI Taxonomy" id="1776334"/>
    <lineage>
        <taxon>Archaea</taxon>
        <taxon>Methanobacteriati</taxon>
        <taxon>Candidatus Hadarchaeota</taxon>
        <taxon>Candidatus Hadarchaeia</taxon>
        <taxon>Candidatus Hadarchaeales</taxon>
        <taxon>Candidatus Hadarchaeaceae</taxon>
        <taxon>Candidatus Hadarchaeum</taxon>
    </lineage>
</organism>
<dbReference type="Pfam" id="PF01287">
    <property type="entry name" value="eIF-5a"/>
    <property type="match status" value="1"/>
</dbReference>
<dbReference type="GO" id="GO:0005737">
    <property type="term" value="C:cytoplasm"/>
    <property type="evidence" value="ECO:0007669"/>
    <property type="project" value="UniProtKB-SubCell"/>
</dbReference>
<dbReference type="Gene3D" id="2.40.50.140">
    <property type="entry name" value="Nucleic acid-binding proteins"/>
    <property type="match status" value="1"/>
</dbReference>
<proteinExistence type="inferred from homology"/>
<dbReference type="InterPro" id="IPR014722">
    <property type="entry name" value="Rib_uL2_dom2"/>
</dbReference>
<dbReference type="InterPro" id="IPR020189">
    <property type="entry name" value="IF5A_C"/>
</dbReference>
<evidence type="ECO:0000256" key="6">
    <source>
        <dbReference type="ARBA" id="ARBA00022540"/>
    </source>
</evidence>
<evidence type="ECO:0000256" key="8">
    <source>
        <dbReference type="ARBA" id="ARBA00023071"/>
    </source>
</evidence>
<feature type="modified residue" description="Hypusine" evidence="11">
    <location>
        <position position="35"/>
    </location>
</feature>
<keyword evidence="5 11" id="KW-0963">Cytoplasm</keyword>
<dbReference type="STRING" id="1776334.APZ16_05855"/>
<evidence type="ECO:0000313" key="13">
    <source>
        <dbReference type="EMBL" id="KUO41101.1"/>
    </source>
</evidence>
<dbReference type="HAMAP" id="MF_00085">
    <property type="entry name" value="eIF_5A"/>
    <property type="match status" value="1"/>
</dbReference>
<keyword evidence="8 11" id="KW-0385">Hypusine</keyword>
<evidence type="ECO:0000256" key="2">
    <source>
        <dbReference type="ARBA" id="ARBA00004496"/>
    </source>
</evidence>
<protein>
    <recommendedName>
        <fullName evidence="4 11">Translation initiation factor 5A</fullName>
    </recommendedName>
    <alternativeName>
        <fullName evidence="10 11">Hypusine-containing protein</fullName>
    </alternativeName>
    <alternativeName>
        <fullName evidence="9 11">eIF-5A</fullName>
    </alternativeName>
</protein>
<evidence type="ECO:0000256" key="3">
    <source>
        <dbReference type="ARBA" id="ARBA00006016"/>
    </source>
</evidence>
<evidence type="ECO:0000256" key="9">
    <source>
        <dbReference type="ARBA" id="ARBA00032030"/>
    </source>
</evidence>